<proteinExistence type="inferred from homology"/>
<keyword evidence="6" id="KW-0804">Transcription</keyword>
<dbReference type="Pfam" id="PF12145">
    <property type="entry name" value="Med12-LCEWAV"/>
    <property type="match status" value="1"/>
</dbReference>
<dbReference type="EMBL" id="KB520915">
    <property type="protein sequence ID" value="EMP37989.1"/>
    <property type="molecule type" value="Genomic_DNA"/>
</dbReference>
<evidence type="ECO:0000259" key="8">
    <source>
        <dbReference type="Pfam" id="PF12145"/>
    </source>
</evidence>
<keyword evidence="10" id="KW-1185">Reference proteome</keyword>
<dbReference type="PANTHER" id="PTHR46007:SF3">
    <property type="entry name" value="MEDIATOR OF RNA POLYMERASE II TRANSCRIPTION SUBUNIT 12-LIKE PROTEIN"/>
    <property type="match status" value="1"/>
</dbReference>
<keyword evidence="5" id="KW-0010">Activator</keyword>
<reference evidence="10" key="1">
    <citation type="journal article" date="2013" name="Nat. Genet.">
        <title>The draft genomes of soft-shell turtle and green sea turtle yield insights into the development and evolution of the turtle-specific body plan.</title>
        <authorList>
            <person name="Wang Z."/>
            <person name="Pascual-Anaya J."/>
            <person name="Zadissa A."/>
            <person name="Li W."/>
            <person name="Niimura Y."/>
            <person name="Huang Z."/>
            <person name="Li C."/>
            <person name="White S."/>
            <person name="Xiong Z."/>
            <person name="Fang D."/>
            <person name="Wang B."/>
            <person name="Ming Y."/>
            <person name="Chen Y."/>
            <person name="Zheng Y."/>
            <person name="Kuraku S."/>
            <person name="Pignatelli M."/>
            <person name="Herrero J."/>
            <person name="Beal K."/>
            <person name="Nozawa M."/>
            <person name="Li Q."/>
            <person name="Wang J."/>
            <person name="Zhang H."/>
            <person name="Yu L."/>
            <person name="Shigenobu S."/>
            <person name="Wang J."/>
            <person name="Liu J."/>
            <person name="Flicek P."/>
            <person name="Searle S."/>
            <person name="Wang J."/>
            <person name="Kuratani S."/>
            <person name="Yin Y."/>
            <person name="Aken B."/>
            <person name="Zhang G."/>
            <person name="Irie N."/>
        </authorList>
    </citation>
    <scope>NUCLEOTIDE SEQUENCE [LARGE SCALE GENOMIC DNA]</scope>
</reference>
<comment type="subcellular location">
    <subcellularLocation>
        <location evidence="1">Nucleus</location>
    </subcellularLocation>
</comment>
<gene>
    <name evidence="9" type="ORF">UY3_04747</name>
</gene>
<dbReference type="STRING" id="8469.M7BL94"/>
<evidence type="ECO:0000256" key="7">
    <source>
        <dbReference type="ARBA" id="ARBA00023242"/>
    </source>
</evidence>
<protein>
    <submittedName>
        <fullName evidence="9">Mediator of RNA polymerase II transcription subunit 12-like protein</fullName>
    </submittedName>
</protein>
<feature type="domain" description="Mediator complex subunit Med12 LCEWAV-domain" evidence="8">
    <location>
        <begin position="66"/>
        <end position="326"/>
    </location>
</feature>
<evidence type="ECO:0000256" key="6">
    <source>
        <dbReference type="ARBA" id="ARBA00023163"/>
    </source>
</evidence>
<dbReference type="AlphaFoldDB" id="M7BL94"/>
<dbReference type="InterPro" id="IPR021990">
    <property type="entry name" value="Mediator_Med12_LCEWAV"/>
</dbReference>
<comment type="similarity">
    <text evidence="2">Belongs to the Mediator complex subunit 12 family.</text>
</comment>
<evidence type="ECO:0000256" key="4">
    <source>
        <dbReference type="ARBA" id="ARBA00023015"/>
    </source>
</evidence>
<evidence type="ECO:0000256" key="2">
    <source>
        <dbReference type="ARBA" id="ARBA00010289"/>
    </source>
</evidence>
<evidence type="ECO:0000313" key="9">
    <source>
        <dbReference type="EMBL" id="EMP37989.1"/>
    </source>
</evidence>
<evidence type="ECO:0000313" key="10">
    <source>
        <dbReference type="Proteomes" id="UP000031443"/>
    </source>
</evidence>
<dbReference type="PANTHER" id="PTHR46007">
    <property type="entry name" value="MEDIATOR OF RNA POLYMERASE II TRANSCRIPTION SUBUNIT 12"/>
    <property type="match status" value="1"/>
</dbReference>
<evidence type="ECO:0000256" key="3">
    <source>
        <dbReference type="ARBA" id="ARBA00022491"/>
    </source>
</evidence>
<keyword evidence="7" id="KW-0539">Nucleus</keyword>
<dbReference type="InterPro" id="IPR051647">
    <property type="entry name" value="Mediator_comp_sub12"/>
</dbReference>
<name>M7BL94_CHEMY</name>
<evidence type="ECO:0000256" key="5">
    <source>
        <dbReference type="ARBA" id="ARBA00023159"/>
    </source>
</evidence>
<dbReference type="GO" id="GO:0003713">
    <property type="term" value="F:transcription coactivator activity"/>
    <property type="evidence" value="ECO:0007669"/>
    <property type="project" value="TreeGrafter"/>
</dbReference>
<evidence type="ECO:0000256" key="1">
    <source>
        <dbReference type="ARBA" id="ARBA00004123"/>
    </source>
</evidence>
<dbReference type="GO" id="GO:0016592">
    <property type="term" value="C:mediator complex"/>
    <property type="evidence" value="ECO:0007669"/>
    <property type="project" value="TreeGrafter"/>
</dbReference>
<dbReference type="Proteomes" id="UP000031443">
    <property type="component" value="Unassembled WGS sequence"/>
</dbReference>
<accession>M7BL94</accession>
<sequence>MADALPSTLPAPLALVVYRSQRESARQSIYCVWIGRDKLTPAGLIAARRSSGHYRKEELKEVLKEDNKVAPNDEAVVTLLCEWAVSCKRSGKHRAMAVAKLLEKRQAEIEAELGRAFGTYSFGTLANEQATMPFSIGVYIATPAISSTISFGYYVLGCCIADPNSGYEKTEFVNLVLLFCEFIRHDVFSHDAYMCTLISRGDLSVTATTRPRSPTGETVDEHYSKDHDVKLEEHSIMEHMGIDSGTTNIFDDVDKSDFKTDFGSEFPIFSPMPGESCENVNCLLEGRILVNSEKSVKREKLRELIFPSSYDLLRHLQYATHFPIPLVKLSNNKKIGNKYHG</sequence>
<keyword evidence="4" id="KW-0805">Transcription regulation</keyword>
<dbReference type="GO" id="GO:0045944">
    <property type="term" value="P:positive regulation of transcription by RNA polymerase II"/>
    <property type="evidence" value="ECO:0007669"/>
    <property type="project" value="TreeGrafter"/>
</dbReference>
<keyword evidence="3" id="KW-0678">Repressor</keyword>
<organism evidence="9 10">
    <name type="scientific">Chelonia mydas</name>
    <name type="common">Green sea-turtle</name>
    <name type="synonym">Chelonia agassizi</name>
    <dbReference type="NCBI Taxonomy" id="8469"/>
    <lineage>
        <taxon>Eukaryota</taxon>
        <taxon>Metazoa</taxon>
        <taxon>Chordata</taxon>
        <taxon>Craniata</taxon>
        <taxon>Vertebrata</taxon>
        <taxon>Euteleostomi</taxon>
        <taxon>Archelosauria</taxon>
        <taxon>Testudinata</taxon>
        <taxon>Testudines</taxon>
        <taxon>Cryptodira</taxon>
        <taxon>Durocryptodira</taxon>
        <taxon>Americhelydia</taxon>
        <taxon>Chelonioidea</taxon>
        <taxon>Cheloniidae</taxon>
        <taxon>Chelonia</taxon>
    </lineage>
</organism>